<dbReference type="RefSeq" id="WP_058354098.1">
    <property type="nucleotide sequence ID" value="NZ_CABMMD010000208.1"/>
</dbReference>
<dbReference type="SUPFAM" id="SSF48537">
    <property type="entry name" value="Phospholipase C/P1 nuclease"/>
    <property type="match status" value="1"/>
</dbReference>
<evidence type="ECO:0000313" key="3">
    <source>
        <dbReference type="Proteomes" id="UP000054874"/>
    </source>
</evidence>
<sequence length="195" mass="23129">MRKKSHISVARYLMNSNGMEYLQKHKKSFYLGSILPDCTPSFITRRHSIDETLDILRKEIDKITINYNFEKGLSSYYCRHLGVITHYVADYFTFPHNKIFSGTLKEHCIYEEDLKHAIRNYVKSEEAKRVREKNDIFRTTDEIIAFIKVSHEKYLNTIKETQYDCIYIVELCHRVVDALLQLFELNLPFPSYGVN</sequence>
<keyword evidence="3" id="KW-1185">Reference proteome</keyword>
<dbReference type="InterPro" id="IPR029002">
    <property type="entry name" value="PLPC/GPLD1"/>
</dbReference>
<reference evidence="2 3" key="1">
    <citation type="submission" date="2015-11" db="EMBL/GenBank/DDBJ databases">
        <title>Butyribacter intestini gen. nov., sp. nov., a butyric acid-producing bacterium of the family Lachnospiraceae isolated from the human faeces.</title>
        <authorList>
            <person name="Zou Y."/>
            <person name="Xue W."/>
            <person name="Luo G."/>
            <person name="Lv M."/>
        </authorList>
    </citation>
    <scope>NUCLEOTIDE SEQUENCE [LARGE SCALE GENOMIC DNA]</scope>
    <source>
        <strain evidence="2 3">ACET-33324</strain>
    </source>
</reference>
<dbReference type="InterPro" id="IPR008947">
    <property type="entry name" value="PLipase_C/P1_nuclease_dom_sf"/>
</dbReference>
<organism evidence="2 3">
    <name type="scientific">Acetivibrio ethanolgignens</name>
    <dbReference type="NCBI Taxonomy" id="290052"/>
    <lineage>
        <taxon>Bacteria</taxon>
        <taxon>Bacillati</taxon>
        <taxon>Bacillota</taxon>
        <taxon>Clostridia</taxon>
        <taxon>Eubacteriales</taxon>
        <taxon>Oscillospiraceae</taxon>
        <taxon>Acetivibrio</taxon>
    </lineage>
</organism>
<dbReference type="Pfam" id="PF00882">
    <property type="entry name" value="Zn_dep_PLPC"/>
    <property type="match status" value="1"/>
</dbReference>
<dbReference type="AlphaFoldDB" id="A0A0V8QAL4"/>
<dbReference type="EMBL" id="LNAM01000208">
    <property type="protein sequence ID" value="KSV57602.1"/>
    <property type="molecule type" value="Genomic_DNA"/>
</dbReference>
<dbReference type="Proteomes" id="UP000054874">
    <property type="component" value="Unassembled WGS sequence"/>
</dbReference>
<dbReference type="OrthoDB" id="2878022at2"/>
<protein>
    <recommendedName>
        <fullName evidence="1">Phospholipase C/D domain-containing protein</fullName>
    </recommendedName>
</protein>
<dbReference type="GO" id="GO:0016788">
    <property type="term" value="F:hydrolase activity, acting on ester bonds"/>
    <property type="evidence" value="ECO:0007669"/>
    <property type="project" value="InterPro"/>
</dbReference>
<evidence type="ECO:0000313" key="2">
    <source>
        <dbReference type="EMBL" id="KSV57602.1"/>
    </source>
</evidence>
<accession>A0A0V8QAL4</accession>
<comment type="caution">
    <text evidence="2">The sequence shown here is derived from an EMBL/GenBank/DDBJ whole genome shotgun (WGS) entry which is preliminary data.</text>
</comment>
<feature type="domain" description="Phospholipase C/D" evidence="1">
    <location>
        <begin position="6"/>
        <end position="157"/>
    </location>
</feature>
<dbReference type="STRING" id="290052.ASU35_04085"/>
<proteinExistence type="predicted"/>
<gene>
    <name evidence="2" type="ORF">ASU35_04085</name>
</gene>
<evidence type="ECO:0000259" key="1">
    <source>
        <dbReference type="Pfam" id="PF00882"/>
    </source>
</evidence>
<name>A0A0V8QAL4_9FIRM</name>